<dbReference type="EMBL" id="CP011219">
    <property type="protein sequence ID" value="AKO31751.1"/>
    <property type="molecule type" value="Genomic_DNA"/>
</dbReference>
<proteinExistence type="predicted"/>
<keyword evidence="1" id="KW-1133">Transmembrane helix</keyword>
<keyword evidence="1" id="KW-0812">Transmembrane</keyword>
<reference evidence="2 3" key="1">
    <citation type="journal article" date="2015" name="PLoS Negl. Trop. Dis.">
        <title>Haemophilus ducreyi Cutaneous Ulcer Strains Are Nearly Identical to Class I Genital Ulcer Strains.</title>
        <authorList>
            <person name="Gangaiah D."/>
            <person name="Webb K.M."/>
            <person name="Humphreys T.L."/>
            <person name="Fortney K.R."/>
            <person name="Toh E."/>
            <person name="Tai A."/>
            <person name="Katz S.S."/>
            <person name="Pillay A."/>
            <person name="Chen C.Y."/>
            <person name="Roberts S.A."/>
            <person name="Munson R.S.Jr."/>
            <person name="Spinola S.M."/>
        </authorList>
    </citation>
    <scope>NUCLEOTIDE SEQUENCE [LARGE SCALE GENOMIC DNA]</scope>
    <source>
        <strain evidence="3">CLU2</strain>
    </source>
</reference>
<protein>
    <submittedName>
        <fullName evidence="2">Uncharacterized protein</fullName>
    </submittedName>
</protein>
<feature type="transmembrane region" description="Helical" evidence="1">
    <location>
        <begin position="89"/>
        <end position="113"/>
    </location>
</feature>
<evidence type="ECO:0000256" key="1">
    <source>
        <dbReference type="SAM" id="Phobius"/>
    </source>
</evidence>
<feature type="transmembrane region" description="Helical" evidence="1">
    <location>
        <begin position="56"/>
        <end position="77"/>
    </location>
</feature>
<feature type="transmembrane region" description="Helical" evidence="1">
    <location>
        <begin position="119"/>
        <end position="138"/>
    </location>
</feature>
<gene>
    <name evidence="2" type="ORF">RZ57_00610</name>
</gene>
<feature type="transmembrane region" description="Helical" evidence="1">
    <location>
        <begin position="159"/>
        <end position="179"/>
    </location>
</feature>
<sequence>MFEVFNKIISSSLSMAFLGVLSWSAAYSYGWAQSYYYGFPWWYVEVGASNVARSLVYVLYVTFIIFVTYLIGVFLLIKTKPFLSLSCIRLVRAAIIFLVGLLPILIISTLLIGKISQKALLIYLGLVFVLTCLFHNAINRHLSSINLREIMHFFQDHKSYVLLSTYLYFVFFAFVIGYLKPCFKSQFDMLEVNDKMYYVLAKYHKTFILSKELVDNGNFYLYELNPNELGHIQIVSINKSF</sequence>
<evidence type="ECO:0000313" key="2">
    <source>
        <dbReference type="EMBL" id="AKO31751.1"/>
    </source>
</evidence>
<evidence type="ECO:0000313" key="3">
    <source>
        <dbReference type="Proteomes" id="UP000060132"/>
    </source>
</evidence>
<name>A0AAC8ZA87_HAEDC</name>
<organism evidence="2 3">
    <name type="scientific">Haemophilus ducreyi</name>
    <dbReference type="NCBI Taxonomy" id="730"/>
    <lineage>
        <taxon>Bacteria</taxon>
        <taxon>Pseudomonadati</taxon>
        <taxon>Pseudomonadota</taxon>
        <taxon>Gammaproteobacteria</taxon>
        <taxon>Pasteurellales</taxon>
        <taxon>Pasteurellaceae</taxon>
        <taxon>Haemophilus</taxon>
    </lineage>
</organism>
<dbReference type="Proteomes" id="UP000060132">
    <property type="component" value="Chromosome"/>
</dbReference>
<dbReference type="AlphaFoldDB" id="A0AAC8ZA87"/>
<accession>A0AAC8ZA87</accession>
<dbReference type="RefSeq" id="WP_064083082.1">
    <property type="nucleotide sequence ID" value="NZ_CP011218.1"/>
</dbReference>
<keyword evidence="1" id="KW-0472">Membrane</keyword>